<protein>
    <submittedName>
        <fullName evidence="2">Uncharacterized protein</fullName>
    </submittedName>
</protein>
<name>A0A8S2SI81_9BILA</name>
<dbReference type="Proteomes" id="UP000676336">
    <property type="component" value="Unassembled WGS sequence"/>
</dbReference>
<feature type="coiled-coil region" evidence="1">
    <location>
        <begin position="26"/>
        <end position="73"/>
    </location>
</feature>
<gene>
    <name evidence="2" type="ORF">SMN809_LOCUS23212</name>
</gene>
<reference evidence="2" key="1">
    <citation type="submission" date="2021-02" db="EMBL/GenBank/DDBJ databases">
        <authorList>
            <person name="Nowell W R."/>
        </authorList>
    </citation>
    <scope>NUCLEOTIDE SEQUENCE</scope>
</reference>
<evidence type="ECO:0000313" key="2">
    <source>
        <dbReference type="EMBL" id="CAF4232779.1"/>
    </source>
</evidence>
<evidence type="ECO:0000313" key="3">
    <source>
        <dbReference type="Proteomes" id="UP000676336"/>
    </source>
</evidence>
<accession>A0A8S2SI81</accession>
<feature type="non-terminal residue" evidence="2">
    <location>
        <position position="100"/>
    </location>
</feature>
<keyword evidence="1" id="KW-0175">Coiled coil</keyword>
<organism evidence="2 3">
    <name type="scientific">Rotaria magnacalcarata</name>
    <dbReference type="NCBI Taxonomy" id="392030"/>
    <lineage>
        <taxon>Eukaryota</taxon>
        <taxon>Metazoa</taxon>
        <taxon>Spiralia</taxon>
        <taxon>Gnathifera</taxon>
        <taxon>Rotifera</taxon>
        <taxon>Eurotatoria</taxon>
        <taxon>Bdelloidea</taxon>
        <taxon>Philodinida</taxon>
        <taxon>Philodinidae</taxon>
        <taxon>Rotaria</taxon>
    </lineage>
</organism>
<dbReference type="AlphaFoldDB" id="A0A8S2SI81"/>
<comment type="caution">
    <text evidence="2">The sequence shown here is derived from an EMBL/GenBank/DDBJ whole genome shotgun (WGS) entry which is preliminary data.</text>
</comment>
<proteinExistence type="predicted"/>
<evidence type="ECO:0000256" key="1">
    <source>
        <dbReference type="SAM" id="Coils"/>
    </source>
</evidence>
<sequence length="100" mass="11648">MIYDELHREWLYKYIVVLDEWQSKQLGEWQNELSEYQKRILNKSQESIIAVNKKAAEIKLRILKEEQNNASSDANALLAAIESLSDEQALQHLGSEKTTE</sequence>
<dbReference type="EMBL" id="CAJOBI010023856">
    <property type="protein sequence ID" value="CAF4232779.1"/>
    <property type="molecule type" value="Genomic_DNA"/>
</dbReference>